<dbReference type="PROSITE" id="PS51257">
    <property type="entry name" value="PROKAR_LIPOPROTEIN"/>
    <property type="match status" value="1"/>
</dbReference>
<dbReference type="EMBL" id="FMHV01000002">
    <property type="protein sequence ID" value="SCL34063.1"/>
    <property type="molecule type" value="Genomic_DNA"/>
</dbReference>
<evidence type="ECO:0000313" key="2">
    <source>
        <dbReference type="Proteomes" id="UP000199413"/>
    </source>
</evidence>
<dbReference type="Proteomes" id="UP000199413">
    <property type="component" value="Unassembled WGS sequence"/>
</dbReference>
<protein>
    <submittedName>
        <fullName evidence="1">Uncharacterized protein</fullName>
    </submittedName>
</protein>
<name>A0A1C6SXQ0_9ACTN</name>
<dbReference type="STRING" id="568872.GA0070624_4893"/>
<accession>A0A1C6SXQ0</accession>
<reference evidence="2" key="1">
    <citation type="submission" date="2016-06" db="EMBL/GenBank/DDBJ databases">
        <authorList>
            <person name="Varghese N."/>
            <person name="Submissions Spin"/>
        </authorList>
    </citation>
    <scope>NUCLEOTIDE SEQUENCE [LARGE SCALE GENOMIC DNA]</scope>
    <source>
        <strain evidence="2">DSM 45431</strain>
    </source>
</reference>
<sequence length="166" mass="16854">MRRQGGDHMRHGGRWMAAILITLAAAACTTPASNPSGHKDSPAKVEAISGKDVKKVTLTEQAARRVGIATVTIGAAQTAAPGGPSASPGGPAIVVPYSAVLYDPNGVTWVYTVPQPLTYVREKVVVATVGGARGTDAFLSQAPPAGTSIVTTGVIELWGAELGVGK</sequence>
<evidence type="ECO:0000313" key="1">
    <source>
        <dbReference type="EMBL" id="SCL34063.1"/>
    </source>
</evidence>
<organism evidence="1 2">
    <name type="scientific">Micromonospora rhizosphaerae</name>
    <dbReference type="NCBI Taxonomy" id="568872"/>
    <lineage>
        <taxon>Bacteria</taxon>
        <taxon>Bacillati</taxon>
        <taxon>Actinomycetota</taxon>
        <taxon>Actinomycetes</taxon>
        <taxon>Micromonosporales</taxon>
        <taxon>Micromonosporaceae</taxon>
        <taxon>Micromonospora</taxon>
    </lineage>
</organism>
<keyword evidence="2" id="KW-1185">Reference proteome</keyword>
<dbReference type="AlphaFoldDB" id="A0A1C6SXQ0"/>
<proteinExistence type="predicted"/>
<gene>
    <name evidence="1" type="ORF">GA0070624_4893</name>
</gene>